<evidence type="ECO:0000313" key="10">
    <source>
        <dbReference type="EMBL" id="KAK9850976.1"/>
    </source>
</evidence>
<evidence type="ECO:0000256" key="5">
    <source>
        <dbReference type="ARBA" id="ARBA00039057"/>
    </source>
</evidence>
<protein>
    <recommendedName>
        <fullName evidence="6">Flavanone 4-reductase</fullName>
        <ecNumber evidence="5">1.1.1.219</ecNumber>
        <ecNumber evidence="4">1.1.1.234</ecNumber>
    </recommendedName>
</protein>
<dbReference type="InterPro" id="IPR050425">
    <property type="entry name" value="NAD(P)_dehydrat-like"/>
</dbReference>
<keyword evidence="11" id="KW-1185">Reference proteome</keyword>
<evidence type="ECO:0000256" key="1">
    <source>
        <dbReference type="ARBA" id="ARBA00023002"/>
    </source>
</evidence>
<dbReference type="InterPro" id="IPR036291">
    <property type="entry name" value="NAD(P)-bd_dom_sf"/>
</dbReference>
<dbReference type="FunFam" id="3.40.50.720:FF:000085">
    <property type="entry name" value="Dihydroflavonol reductase"/>
    <property type="match status" value="1"/>
</dbReference>
<keyword evidence="1" id="KW-0560">Oxidoreductase</keyword>
<accession>A0AAW1SPS4</accession>
<dbReference type="SUPFAM" id="SSF51735">
    <property type="entry name" value="NAD(P)-binding Rossmann-fold domains"/>
    <property type="match status" value="1"/>
</dbReference>
<organism evidence="10 11">
    <name type="scientific">Apatococcus fuscideae</name>
    <dbReference type="NCBI Taxonomy" id="2026836"/>
    <lineage>
        <taxon>Eukaryota</taxon>
        <taxon>Viridiplantae</taxon>
        <taxon>Chlorophyta</taxon>
        <taxon>core chlorophytes</taxon>
        <taxon>Trebouxiophyceae</taxon>
        <taxon>Chlorellales</taxon>
        <taxon>Chlorellaceae</taxon>
        <taxon>Apatococcus</taxon>
    </lineage>
</organism>
<evidence type="ECO:0000256" key="4">
    <source>
        <dbReference type="ARBA" id="ARBA00039055"/>
    </source>
</evidence>
<dbReference type="GO" id="GO:0045552">
    <property type="term" value="F:dihydroflavanol 4-reductase activity"/>
    <property type="evidence" value="ECO:0007669"/>
    <property type="project" value="UniProtKB-EC"/>
</dbReference>
<sequence length="325" mass="35775">MVRTAVVTGASGYVATEVVKQLLENGYDVRATVRSVSAKEKIKHLELLGQALPGKVTFYEGDLLKPGSFDEAVKGADYIFHLASPFVAGAPEDPEAFFVKPAVDGTKNVLSSVLKSKDTIKRVVLTSSFAAMVKPEAGPDNGKYYTHDDWNTESTLETGAYRYSKVQAEKAAWDFCKKNGIDMVTIHPTLVMGPVISQRLDAQSVKNFIDVLEGRAAPLMMWMVDVRDIARAHVRAAEVPQAKGRYLLSVEMTTTPREVSDLLNARFPEYEFPQLDEGKKFHHNDSSKVTKELGIKITPPEIFLADMAQSLIALGLAKPKLRKSS</sequence>
<dbReference type="GO" id="GO:0047890">
    <property type="term" value="F:flavanone 4-reductase activity"/>
    <property type="evidence" value="ECO:0007669"/>
    <property type="project" value="UniProtKB-EC"/>
</dbReference>
<comment type="similarity">
    <text evidence="3">Belongs to the NAD(P)-dependent epimerase/dehydratase family. Dihydroflavonol-4-reductase subfamily.</text>
</comment>
<dbReference type="Gene3D" id="3.40.50.720">
    <property type="entry name" value="NAD(P)-binding Rossmann-like Domain"/>
    <property type="match status" value="1"/>
</dbReference>
<keyword evidence="2" id="KW-0284">Flavonoid biosynthesis</keyword>
<evidence type="ECO:0000256" key="7">
    <source>
        <dbReference type="ARBA" id="ARBA00048870"/>
    </source>
</evidence>
<proteinExistence type="inferred from homology"/>
<evidence type="ECO:0000256" key="8">
    <source>
        <dbReference type="ARBA" id="ARBA00049132"/>
    </source>
</evidence>
<comment type="catalytic activity">
    <reaction evidence="8">
        <text>a (2R,3S,4S)-leucoanthocyanidin + NADP(+) = a (2R,3R)-dihydroflavonol + NADPH + H(+)</text>
        <dbReference type="Rhea" id="RHEA:54444"/>
        <dbReference type="ChEBI" id="CHEBI:15378"/>
        <dbReference type="ChEBI" id="CHEBI:57783"/>
        <dbReference type="ChEBI" id="CHEBI:58349"/>
        <dbReference type="ChEBI" id="CHEBI:138176"/>
        <dbReference type="ChEBI" id="CHEBI:138188"/>
        <dbReference type="EC" id="1.1.1.219"/>
    </reaction>
</comment>
<feature type="domain" description="NAD-dependent epimerase/dehydratase" evidence="9">
    <location>
        <begin position="6"/>
        <end position="243"/>
    </location>
</feature>
<dbReference type="Proteomes" id="UP001485043">
    <property type="component" value="Unassembled WGS sequence"/>
</dbReference>
<gene>
    <name evidence="10" type="ORF">WJX84_006340</name>
</gene>
<dbReference type="EC" id="1.1.1.219" evidence="5"/>
<evidence type="ECO:0000259" key="9">
    <source>
        <dbReference type="Pfam" id="PF01370"/>
    </source>
</evidence>
<evidence type="ECO:0000256" key="2">
    <source>
        <dbReference type="ARBA" id="ARBA00023241"/>
    </source>
</evidence>
<dbReference type="EMBL" id="JALJOV010001262">
    <property type="protein sequence ID" value="KAK9850976.1"/>
    <property type="molecule type" value="Genomic_DNA"/>
</dbReference>
<evidence type="ECO:0000313" key="11">
    <source>
        <dbReference type="Proteomes" id="UP001485043"/>
    </source>
</evidence>
<dbReference type="InterPro" id="IPR001509">
    <property type="entry name" value="Epimerase_deHydtase"/>
</dbReference>
<dbReference type="Pfam" id="PF01370">
    <property type="entry name" value="Epimerase"/>
    <property type="match status" value="1"/>
</dbReference>
<reference evidence="10 11" key="1">
    <citation type="journal article" date="2024" name="Nat. Commun.">
        <title>Phylogenomics reveals the evolutionary origins of lichenization in chlorophyte algae.</title>
        <authorList>
            <person name="Puginier C."/>
            <person name="Libourel C."/>
            <person name="Otte J."/>
            <person name="Skaloud P."/>
            <person name="Haon M."/>
            <person name="Grisel S."/>
            <person name="Petersen M."/>
            <person name="Berrin J.G."/>
            <person name="Delaux P.M."/>
            <person name="Dal Grande F."/>
            <person name="Keller J."/>
        </authorList>
    </citation>
    <scope>NUCLEOTIDE SEQUENCE [LARGE SCALE GENOMIC DNA]</scope>
    <source>
        <strain evidence="10 11">SAG 2523</strain>
    </source>
</reference>
<dbReference type="EC" id="1.1.1.234" evidence="4"/>
<evidence type="ECO:0000256" key="6">
    <source>
        <dbReference type="ARBA" id="ARBA00042087"/>
    </source>
</evidence>
<evidence type="ECO:0000256" key="3">
    <source>
        <dbReference type="ARBA" id="ARBA00023445"/>
    </source>
</evidence>
<dbReference type="AlphaFoldDB" id="A0AAW1SPS4"/>
<comment type="catalytic activity">
    <reaction evidence="7">
        <text>(2S)-flavan-4-ol + NADP(+) = (2S)-flavanone + NADPH + H(+)</text>
        <dbReference type="Rhea" id="RHEA:11228"/>
        <dbReference type="ChEBI" id="CHEBI:15378"/>
        <dbReference type="ChEBI" id="CHEBI:15605"/>
        <dbReference type="ChEBI" id="CHEBI:15606"/>
        <dbReference type="ChEBI" id="CHEBI:57783"/>
        <dbReference type="ChEBI" id="CHEBI:58349"/>
        <dbReference type="EC" id="1.1.1.234"/>
    </reaction>
</comment>
<dbReference type="GO" id="GO:0009813">
    <property type="term" value="P:flavonoid biosynthetic process"/>
    <property type="evidence" value="ECO:0007669"/>
    <property type="project" value="UniProtKB-KW"/>
</dbReference>
<dbReference type="PANTHER" id="PTHR10366:SF564">
    <property type="entry name" value="STEROL-4-ALPHA-CARBOXYLATE 3-DEHYDROGENASE, DECARBOXYLATING"/>
    <property type="match status" value="1"/>
</dbReference>
<name>A0AAW1SPS4_9CHLO</name>
<comment type="caution">
    <text evidence="10">The sequence shown here is derived from an EMBL/GenBank/DDBJ whole genome shotgun (WGS) entry which is preliminary data.</text>
</comment>
<dbReference type="PANTHER" id="PTHR10366">
    <property type="entry name" value="NAD DEPENDENT EPIMERASE/DEHYDRATASE"/>
    <property type="match status" value="1"/>
</dbReference>